<keyword evidence="6" id="KW-1185">Reference proteome</keyword>
<organism evidence="5 6">
    <name type="scientific">Chitinophaga terrae</name>
    <name type="common">ex Kim and Jung 2007</name>
    <dbReference type="NCBI Taxonomy" id="408074"/>
    <lineage>
        <taxon>Bacteria</taxon>
        <taxon>Pseudomonadati</taxon>
        <taxon>Bacteroidota</taxon>
        <taxon>Chitinophagia</taxon>
        <taxon>Chitinophagales</taxon>
        <taxon>Chitinophagaceae</taxon>
        <taxon>Chitinophaga</taxon>
    </lineage>
</organism>
<name>A0A1H3XD78_9BACT</name>
<dbReference type="OrthoDB" id="743479at2"/>
<dbReference type="GO" id="GO:0043565">
    <property type="term" value="F:sequence-specific DNA binding"/>
    <property type="evidence" value="ECO:0007669"/>
    <property type="project" value="InterPro"/>
</dbReference>
<dbReference type="SMART" id="SM00342">
    <property type="entry name" value="HTH_ARAC"/>
    <property type="match status" value="1"/>
</dbReference>
<dbReference type="EMBL" id="FNRL01000001">
    <property type="protein sequence ID" value="SDZ97283.1"/>
    <property type="molecule type" value="Genomic_DNA"/>
</dbReference>
<dbReference type="Proteomes" id="UP000199656">
    <property type="component" value="Unassembled WGS sequence"/>
</dbReference>
<keyword evidence="1" id="KW-0805">Transcription regulation</keyword>
<dbReference type="PANTHER" id="PTHR43280">
    <property type="entry name" value="ARAC-FAMILY TRANSCRIPTIONAL REGULATOR"/>
    <property type="match status" value="1"/>
</dbReference>
<feature type="domain" description="HTH araC/xylS-type" evidence="4">
    <location>
        <begin position="228"/>
        <end position="326"/>
    </location>
</feature>
<protein>
    <submittedName>
        <fullName evidence="5">AraC-type DNA-binding protein</fullName>
    </submittedName>
</protein>
<proteinExistence type="predicted"/>
<evidence type="ECO:0000256" key="1">
    <source>
        <dbReference type="ARBA" id="ARBA00023015"/>
    </source>
</evidence>
<sequence length="332" mass="38239">MPGQQKPQRNWKVRQLANIDATKNPHCDTNDSNGPSKAAPRITETVERYEQLSYETLEKGCYLVSVDVASKQDHTYHFDRSRSNGFYCLSFTTIIFSETERTEVCKFYNDMYVYTYQLPVGTVLNARVFCFTKEWLNTRLDLAKIDEESALAKILNRSSVFASLVIDPLHDQLLNELQELLNAESRSPLFDLLLRKSAYPLICQLLQVLSQKERPMLSAPAAYRENIATIAQYLDTHLKDGFPGIPFLARIGHMSTATMRRQFPLHRGFSAFEYYRQRQLDYAFDKLQEKGSIKELSTELGFNNPSNFTRLFKEHFGLSPAEFRKRAKNGGV</sequence>
<dbReference type="InterPro" id="IPR009057">
    <property type="entry name" value="Homeodomain-like_sf"/>
</dbReference>
<accession>A0A1H3XD78</accession>
<keyword evidence="2 5" id="KW-0238">DNA-binding</keyword>
<dbReference type="PANTHER" id="PTHR43280:SF2">
    <property type="entry name" value="HTH-TYPE TRANSCRIPTIONAL REGULATOR EXSA"/>
    <property type="match status" value="1"/>
</dbReference>
<reference evidence="6" key="1">
    <citation type="submission" date="2016-10" db="EMBL/GenBank/DDBJ databases">
        <authorList>
            <person name="Varghese N."/>
            <person name="Submissions S."/>
        </authorList>
    </citation>
    <scope>NUCLEOTIDE SEQUENCE [LARGE SCALE GENOMIC DNA]</scope>
    <source>
        <strain evidence="6">DSM 23920</strain>
    </source>
</reference>
<dbReference type="PROSITE" id="PS01124">
    <property type="entry name" value="HTH_ARAC_FAMILY_2"/>
    <property type="match status" value="1"/>
</dbReference>
<evidence type="ECO:0000259" key="4">
    <source>
        <dbReference type="PROSITE" id="PS01124"/>
    </source>
</evidence>
<gene>
    <name evidence="5" type="ORF">SAMN05660909_00394</name>
</gene>
<dbReference type="Pfam" id="PF12833">
    <property type="entry name" value="HTH_18"/>
    <property type="match status" value="1"/>
</dbReference>
<dbReference type="GO" id="GO:0003700">
    <property type="term" value="F:DNA-binding transcription factor activity"/>
    <property type="evidence" value="ECO:0007669"/>
    <property type="project" value="InterPro"/>
</dbReference>
<dbReference type="RefSeq" id="WP_089758100.1">
    <property type="nucleotide sequence ID" value="NZ_BKAT01000012.1"/>
</dbReference>
<evidence type="ECO:0000256" key="2">
    <source>
        <dbReference type="ARBA" id="ARBA00023125"/>
    </source>
</evidence>
<evidence type="ECO:0000313" key="5">
    <source>
        <dbReference type="EMBL" id="SDZ97283.1"/>
    </source>
</evidence>
<dbReference type="AlphaFoldDB" id="A0A1H3XD78"/>
<evidence type="ECO:0000256" key="3">
    <source>
        <dbReference type="ARBA" id="ARBA00023163"/>
    </source>
</evidence>
<evidence type="ECO:0000313" key="6">
    <source>
        <dbReference type="Proteomes" id="UP000199656"/>
    </source>
</evidence>
<dbReference type="InterPro" id="IPR018060">
    <property type="entry name" value="HTH_AraC"/>
</dbReference>
<keyword evidence="3" id="KW-0804">Transcription</keyword>
<dbReference type="Gene3D" id="1.10.10.60">
    <property type="entry name" value="Homeodomain-like"/>
    <property type="match status" value="1"/>
</dbReference>
<dbReference type="PRINTS" id="PR00032">
    <property type="entry name" value="HTHARAC"/>
</dbReference>
<dbReference type="STRING" id="408074.SAMN05660909_00394"/>
<dbReference type="InterPro" id="IPR020449">
    <property type="entry name" value="Tscrpt_reg_AraC-type_HTH"/>
</dbReference>
<dbReference type="SUPFAM" id="SSF46689">
    <property type="entry name" value="Homeodomain-like"/>
    <property type="match status" value="1"/>
</dbReference>